<dbReference type="InterPro" id="IPR008969">
    <property type="entry name" value="CarboxyPept-like_regulatory"/>
</dbReference>
<dbReference type="Proteomes" id="UP000660862">
    <property type="component" value="Unassembled WGS sequence"/>
</dbReference>
<dbReference type="Gene3D" id="2.40.170.20">
    <property type="entry name" value="TonB-dependent receptor, beta-barrel domain"/>
    <property type="match status" value="1"/>
</dbReference>
<dbReference type="Pfam" id="PF07715">
    <property type="entry name" value="Plug"/>
    <property type="match status" value="1"/>
</dbReference>
<dbReference type="InterPro" id="IPR036942">
    <property type="entry name" value="Beta-barrel_TonB_sf"/>
</dbReference>
<dbReference type="InterPro" id="IPR039426">
    <property type="entry name" value="TonB-dep_rcpt-like"/>
</dbReference>
<feature type="chain" id="PRO_5036788346" evidence="8">
    <location>
        <begin position="22"/>
        <end position="1164"/>
    </location>
</feature>
<protein>
    <submittedName>
        <fullName evidence="10">SusC/RagA family TonB-linked outer membrane protein</fullName>
    </submittedName>
</protein>
<keyword evidence="3 7" id="KW-1134">Transmembrane beta strand</keyword>
<keyword evidence="8" id="KW-0732">Signal</keyword>
<dbReference type="Gene3D" id="2.170.130.10">
    <property type="entry name" value="TonB-dependent receptor, plug domain"/>
    <property type="match status" value="1"/>
</dbReference>
<evidence type="ECO:0000256" key="8">
    <source>
        <dbReference type="SAM" id="SignalP"/>
    </source>
</evidence>
<dbReference type="Pfam" id="PF13620">
    <property type="entry name" value="CarboxypepD_reg"/>
    <property type="match status" value="1"/>
</dbReference>
<dbReference type="Gene3D" id="3.55.50.30">
    <property type="match status" value="1"/>
</dbReference>
<comment type="subcellular location">
    <subcellularLocation>
        <location evidence="1 7">Cell outer membrane</location>
        <topology evidence="1 7">Multi-pass membrane protein</topology>
    </subcellularLocation>
</comment>
<gene>
    <name evidence="10" type="ORF">GCM10007415_42440</name>
</gene>
<evidence type="ECO:0000256" key="6">
    <source>
        <dbReference type="ARBA" id="ARBA00023237"/>
    </source>
</evidence>
<evidence type="ECO:0000256" key="4">
    <source>
        <dbReference type="ARBA" id="ARBA00022692"/>
    </source>
</evidence>
<keyword evidence="6 7" id="KW-0998">Cell outer membrane</keyword>
<evidence type="ECO:0000256" key="3">
    <source>
        <dbReference type="ARBA" id="ARBA00022452"/>
    </source>
</evidence>
<evidence type="ECO:0000313" key="10">
    <source>
        <dbReference type="EMBL" id="GGH01822.1"/>
    </source>
</evidence>
<accession>A0A917ME85</accession>
<dbReference type="InterPro" id="IPR012910">
    <property type="entry name" value="Plug_dom"/>
</dbReference>
<keyword evidence="5 7" id="KW-0472">Membrane</keyword>
<name>A0A917ME85_9SPHI</name>
<comment type="caution">
    <text evidence="10">The sequence shown here is derived from an EMBL/GenBank/DDBJ whole genome shotgun (WGS) entry which is preliminary data.</text>
</comment>
<dbReference type="SUPFAM" id="SSF49464">
    <property type="entry name" value="Carboxypeptidase regulatory domain-like"/>
    <property type="match status" value="1"/>
</dbReference>
<dbReference type="Gene3D" id="2.60.40.1120">
    <property type="entry name" value="Carboxypeptidase-like, regulatory domain"/>
    <property type="match status" value="1"/>
</dbReference>
<keyword evidence="4 7" id="KW-0812">Transmembrane</keyword>
<keyword evidence="2 7" id="KW-0813">Transport</keyword>
<dbReference type="InterPro" id="IPR023996">
    <property type="entry name" value="TonB-dep_OMP_SusC/RagA"/>
</dbReference>
<reference evidence="10" key="1">
    <citation type="journal article" date="2014" name="Int. J. Syst. Evol. Microbiol.">
        <title>Complete genome sequence of Corynebacterium casei LMG S-19264T (=DSM 44701T), isolated from a smear-ripened cheese.</title>
        <authorList>
            <consortium name="US DOE Joint Genome Institute (JGI-PGF)"/>
            <person name="Walter F."/>
            <person name="Albersmeier A."/>
            <person name="Kalinowski J."/>
            <person name="Ruckert C."/>
        </authorList>
    </citation>
    <scope>NUCLEOTIDE SEQUENCE</scope>
    <source>
        <strain evidence="10">CGMCC 1.12195</strain>
    </source>
</reference>
<feature type="domain" description="Secretin/TonB short N-terminal" evidence="9">
    <location>
        <begin position="45"/>
        <end position="96"/>
    </location>
</feature>
<comment type="similarity">
    <text evidence="7">Belongs to the TonB-dependent receptor family.</text>
</comment>
<dbReference type="PROSITE" id="PS52016">
    <property type="entry name" value="TONB_DEPENDENT_REC_3"/>
    <property type="match status" value="1"/>
</dbReference>
<dbReference type="InterPro" id="IPR037066">
    <property type="entry name" value="Plug_dom_sf"/>
</dbReference>
<keyword evidence="11" id="KW-1185">Reference proteome</keyword>
<dbReference type="AlphaFoldDB" id="A0A917ME85"/>
<reference evidence="10" key="2">
    <citation type="submission" date="2020-09" db="EMBL/GenBank/DDBJ databases">
        <authorList>
            <person name="Sun Q."/>
            <person name="Zhou Y."/>
        </authorList>
    </citation>
    <scope>NUCLEOTIDE SEQUENCE</scope>
    <source>
        <strain evidence="10">CGMCC 1.12195</strain>
    </source>
</reference>
<dbReference type="EMBL" id="BMER01000006">
    <property type="protein sequence ID" value="GGH01822.1"/>
    <property type="molecule type" value="Genomic_DNA"/>
</dbReference>
<proteinExistence type="inferred from homology"/>
<sequence length="1164" mass="131093">MRTIFFLLTATLLQVHATSIAQVSLHENNITLRAAIKSIARQTGYDFVYADKDLRMAKPIRVALDNATMEQALAVCFEGQPLTYAIADHTVLVRRKEPANQPAVGIHPPEERLVRAYPEVRGRVVDSVGNPLAGASVRVLNIEGKRTTLQTKTDEHGYFELNNVPEGYQLEISYIGHVATTIVAAANVSTVVLKVFHSELEEVEVMVNTGYQTLPKERVTGSFAKPDQALYENRVSTDMVSKLEGITSGLVFNRNTLAVANRELDINIRGRSTLFADDQPLIIVDNFPYSGNILDLNPNDIADITVLKDAAASSIWGARSGNGVVVVTSKTGRLNQPLKLTVTSNVTIVDKPNLQYNPDYFRSTDYVDAEIYLYNQGKYNDLFSNDIQYPIISPVVKILASGATADEKERAISLYRNSDVRDDMLTFFYRNAIRQQHALSVSGGGNKASYYVSGGFDRNLESIKDNDYSRITLNSQQRFFPTANLEIQTGINIIHTATAQDHTLGNTQLNSGFYPYTRFADESGTPLPIDRQYDSRFIDSISGMGFLDWSYYPLKEQGTIDWTTTHWDVRANTGLSYKFWKGLEVWAKYQYQRNMGQTRILSDISSYDTRRQINSFSIVENGQVVGYNMPLGDILSRTNSVLHSHHFRTQLGYAFEKELHEVTALAGVEVSATNSEGYSQIMYGYNDDVGTFTNANYLAQFPLYPNGYGSIPSGLGATGTADRFRSWFGNAAYTYRKRYTLSISGRTDASNYFGVQANQRVLPLWSSGLLWQLSKEDFYDLAWLPELKIRMTYGYNGNLDRSVTGITTFRYYANNSRINLPYADISNLGNPELRWEKSRMINWAIDFATKNHRLFGSLEYYDRRGTDMIGDKIMPTTSGVSSFRGNYSTIRGNGVDIQLTSENLTGILRWRTTFLFSYTNDRVVRYESSLLSGAQYMNDVSNVPLEGKPVYPLFSFRWAGLNPETGDPQGYLADGSVSSDYQNMRSVSVDNLVYHGRQRPAAFGGLTNRWTYKGFELAVQLSYKAGYYFRRPALSYGSMSTYDYIRGHNDYVNRWQNPGDEQLTDVPSLVYPANSDRDLFYAQSEVNVLKGDHIRIQDVYFGYTFKPRAALPLRDLHCFFYTNNLGILWRANKQGYDPDYVPSSGGVSTLPPPRTFALGVKASF</sequence>
<dbReference type="SMART" id="SM00965">
    <property type="entry name" value="STN"/>
    <property type="match status" value="1"/>
</dbReference>
<dbReference type="InterPro" id="IPR011662">
    <property type="entry name" value="Secretin/TonB_short_N"/>
</dbReference>
<dbReference type="NCBIfam" id="TIGR04056">
    <property type="entry name" value="OMP_RagA_SusC"/>
    <property type="match status" value="1"/>
</dbReference>
<evidence type="ECO:0000256" key="5">
    <source>
        <dbReference type="ARBA" id="ARBA00023136"/>
    </source>
</evidence>
<feature type="signal peptide" evidence="8">
    <location>
        <begin position="1"/>
        <end position="21"/>
    </location>
</feature>
<dbReference type="SUPFAM" id="SSF56935">
    <property type="entry name" value="Porins"/>
    <property type="match status" value="1"/>
</dbReference>
<evidence type="ECO:0000256" key="1">
    <source>
        <dbReference type="ARBA" id="ARBA00004571"/>
    </source>
</evidence>
<evidence type="ECO:0000313" key="11">
    <source>
        <dbReference type="Proteomes" id="UP000660862"/>
    </source>
</evidence>
<dbReference type="GO" id="GO:0009279">
    <property type="term" value="C:cell outer membrane"/>
    <property type="evidence" value="ECO:0007669"/>
    <property type="project" value="UniProtKB-SubCell"/>
</dbReference>
<evidence type="ECO:0000256" key="2">
    <source>
        <dbReference type="ARBA" id="ARBA00022448"/>
    </source>
</evidence>
<organism evidence="10 11">
    <name type="scientific">Parapedobacter pyrenivorans</name>
    <dbReference type="NCBI Taxonomy" id="1305674"/>
    <lineage>
        <taxon>Bacteria</taxon>
        <taxon>Pseudomonadati</taxon>
        <taxon>Bacteroidota</taxon>
        <taxon>Sphingobacteriia</taxon>
        <taxon>Sphingobacteriales</taxon>
        <taxon>Sphingobacteriaceae</taxon>
        <taxon>Parapedobacter</taxon>
    </lineage>
</organism>
<evidence type="ECO:0000259" key="9">
    <source>
        <dbReference type="SMART" id="SM00965"/>
    </source>
</evidence>
<evidence type="ECO:0000256" key="7">
    <source>
        <dbReference type="PROSITE-ProRule" id="PRU01360"/>
    </source>
</evidence>